<sequence length="71" mass="7943">MNKREANHTGLYHLHCRVVRLSGSVAYDGNMGVLAFVLYANPPPRSLSLLPTNTHFRRSNDTFNRSTLVTG</sequence>
<evidence type="ECO:0000313" key="2">
    <source>
        <dbReference type="Proteomes" id="UP001196413"/>
    </source>
</evidence>
<dbReference type="EMBL" id="JAHQIW010002643">
    <property type="protein sequence ID" value="KAJ1355902.1"/>
    <property type="molecule type" value="Genomic_DNA"/>
</dbReference>
<accession>A0AAD5QMM3</accession>
<protein>
    <submittedName>
        <fullName evidence="1">Uncharacterized protein</fullName>
    </submittedName>
</protein>
<organism evidence="1 2">
    <name type="scientific">Parelaphostrongylus tenuis</name>
    <name type="common">Meningeal worm</name>
    <dbReference type="NCBI Taxonomy" id="148309"/>
    <lineage>
        <taxon>Eukaryota</taxon>
        <taxon>Metazoa</taxon>
        <taxon>Ecdysozoa</taxon>
        <taxon>Nematoda</taxon>
        <taxon>Chromadorea</taxon>
        <taxon>Rhabditida</taxon>
        <taxon>Rhabditina</taxon>
        <taxon>Rhabditomorpha</taxon>
        <taxon>Strongyloidea</taxon>
        <taxon>Metastrongylidae</taxon>
        <taxon>Parelaphostrongylus</taxon>
    </lineage>
</organism>
<gene>
    <name evidence="1" type="ORF">KIN20_013473</name>
</gene>
<name>A0AAD5QMM3_PARTN</name>
<comment type="caution">
    <text evidence="1">The sequence shown here is derived from an EMBL/GenBank/DDBJ whole genome shotgun (WGS) entry which is preliminary data.</text>
</comment>
<dbReference type="Proteomes" id="UP001196413">
    <property type="component" value="Unassembled WGS sequence"/>
</dbReference>
<proteinExistence type="predicted"/>
<dbReference type="AlphaFoldDB" id="A0AAD5QMM3"/>
<keyword evidence="2" id="KW-1185">Reference proteome</keyword>
<reference evidence="1" key="1">
    <citation type="submission" date="2021-06" db="EMBL/GenBank/DDBJ databases">
        <title>Parelaphostrongylus tenuis whole genome reference sequence.</title>
        <authorList>
            <person name="Garwood T.J."/>
            <person name="Larsen P.A."/>
            <person name="Fountain-Jones N.M."/>
            <person name="Garbe J.R."/>
            <person name="Macchietto M.G."/>
            <person name="Kania S.A."/>
            <person name="Gerhold R.W."/>
            <person name="Richards J.E."/>
            <person name="Wolf T.M."/>
        </authorList>
    </citation>
    <scope>NUCLEOTIDE SEQUENCE</scope>
    <source>
        <strain evidence="1">MNPRO001-30</strain>
        <tissue evidence="1">Meninges</tissue>
    </source>
</reference>
<evidence type="ECO:0000313" key="1">
    <source>
        <dbReference type="EMBL" id="KAJ1355902.1"/>
    </source>
</evidence>